<dbReference type="Proteomes" id="UP000199642">
    <property type="component" value="Unassembled WGS sequence"/>
</dbReference>
<keyword evidence="2" id="KW-1185">Reference proteome</keyword>
<name>A0A1I2UA86_9BACT</name>
<proteinExistence type="predicted"/>
<sequence length="60" mass="7018">MMSWIMIDASNKPITPGEIRVTYYFFLLIIEMKSLPFLSTCDTISYSILTLSKNYNEMEI</sequence>
<dbReference type="EMBL" id="FOPC01000007">
    <property type="protein sequence ID" value="SFG71541.1"/>
    <property type="molecule type" value="Genomic_DNA"/>
</dbReference>
<dbReference type="AlphaFoldDB" id="A0A1I2UA86"/>
<organism evidence="1 2">
    <name type="scientific">Algoriphagus hitonicola</name>
    <dbReference type="NCBI Taxonomy" id="435880"/>
    <lineage>
        <taxon>Bacteria</taxon>
        <taxon>Pseudomonadati</taxon>
        <taxon>Bacteroidota</taxon>
        <taxon>Cytophagia</taxon>
        <taxon>Cytophagales</taxon>
        <taxon>Cyclobacteriaceae</taxon>
        <taxon>Algoriphagus</taxon>
    </lineage>
</organism>
<evidence type="ECO:0000313" key="2">
    <source>
        <dbReference type="Proteomes" id="UP000199642"/>
    </source>
</evidence>
<protein>
    <submittedName>
        <fullName evidence="1">Uncharacterized protein</fullName>
    </submittedName>
</protein>
<reference evidence="2" key="1">
    <citation type="submission" date="2016-10" db="EMBL/GenBank/DDBJ databases">
        <authorList>
            <person name="Varghese N."/>
            <person name="Submissions S."/>
        </authorList>
    </citation>
    <scope>NUCLEOTIDE SEQUENCE [LARGE SCALE GENOMIC DNA]</scope>
    <source>
        <strain evidence="2">DSM 19315</strain>
    </source>
</reference>
<accession>A0A1I2UA86</accession>
<gene>
    <name evidence="1" type="ORF">SAMN04487988_10719</name>
</gene>
<evidence type="ECO:0000313" key="1">
    <source>
        <dbReference type="EMBL" id="SFG71541.1"/>
    </source>
</evidence>